<evidence type="ECO:0000313" key="2">
    <source>
        <dbReference type="Proteomes" id="UP000183667"/>
    </source>
</evidence>
<name>A0ABD6PTM6_9BURK</name>
<dbReference type="AlphaFoldDB" id="A0ABD6PTM6"/>
<accession>A0ABD6PTM6</accession>
<protein>
    <recommendedName>
        <fullName evidence="3">Guanylate cyclase domain-containing protein</fullName>
    </recommendedName>
</protein>
<organism evidence="1 2">
    <name type="scientific">Burkholderia ubonensis</name>
    <dbReference type="NCBI Taxonomy" id="101571"/>
    <lineage>
        <taxon>Bacteria</taxon>
        <taxon>Pseudomonadati</taxon>
        <taxon>Pseudomonadota</taxon>
        <taxon>Betaproteobacteria</taxon>
        <taxon>Burkholderiales</taxon>
        <taxon>Burkholderiaceae</taxon>
        <taxon>Burkholderia</taxon>
        <taxon>Burkholderia cepacia complex</taxon>
    </lineage>
</organism>
<reference evidence="2" key="1">
    <citation type="submission" date="2016-08" db="EMBL/GenBank/DDBJ databases">
        <title>Population biology and virulence potential of Burkholderia ubonensis.</title>
        <authorList>
            <person name="Price E.P."/>
            <person name="Currie B.J."/>
            <person name="Wagner D.M."/>
        </authorList>
    </citation>
    <scope>NUCLEOTIDE SEQUENCE [LARGE SCALE GENOMIC DNA]</scope>
    <source>
        <strain evidence="2">MSMB0103</strain>
    </source>
</reference>
<gene>
    <name evidence="1" type="ORF">BGV66_32460</name>
</gene>
<dbReference type="EMBL" id="MEAU01000089">
    <property type="protein sequence ID" value="OJA35756.1"/>
    <property type="molecule type" value="Genomic_DNA"/>
</dbReference>
<evidence type="ECO:0000313" key="1">
    <source>
        <dbReference type="EMBL" id="OJA35756.1"/>
    </source>
</evidence>
<dbReference type="Proteomes" id="UP000183667">
    <property type="component" value="Unassembled WGS sequence"/>
</dbReference>
<comment type="caution">
    <text evidence="1">The sequence shown here is derived from an EMBL/GenBank/DDBJ whole genome shotgun (WGS) entry which is preliminary data.</text>
</comment>
<proteinExistence type="predicted"/>
<evidence type="ECO:0008006" key="3">
    <source>
        <dbReference type="Google" id="ProtNLM"/>
    </source>
</evidence>
<sequence length="268" mass="30664">MPNIRLRHQVCAFIDVLGGAKLFRGKDRQRAQEFFFCLEVFEQRMNGWSGHFPKKRQTRALVKTFSDNIFVAFPLRSNPKLTNEQVVAMFLTELTDQIAHLTLMSGFPLRGAVTVGPLMFSEKFLFGPALVEAVELEKAAVFPRIMLSKSVLRHITPDSPYQSLVLRDADGSAFLDYLGRKALIPSAIKWHREFVQKGLAENASRVRERQKYEWLAQYHNFHAMKVGMLDQCVSIDHGIAFEPYGDEVDVISLLKQRREMSATGRSRE</sequence>
<dbReference type="RefSeq" id="WP_071768606.1">
    <property type="nucleotide sequence ID" value="NZ_MEAU01000089.1"/>
</dbReference>